<dbReference type="PROSITE" id="PS01124">
    <property type="entry name" value="HTH_ARAC_FAMILY_2"/>
    <property type="match status" value="1"/>
</dbReference>
<dbReference type="PANTHER" id="PTHR43280">
    <property type="entry name" value="ARAC-FAMILY TRANSCRIPTIONAL REGULATOR"/>
    <property type="match status" value="1"/>
</dbReference>
<dbReference type="SMART" id="SM00342">
    <property type="entry name" value="HTH_ARAC"/>
    <property type="match status" value="1"/>
</dbReference>
<evidence type="ECO:0000313" key="6">
    <source>
        <dbReference type="Proteomes" id="UP000824116"/>
    </source>
</evidence>
<comment type="caution">
    <text evidence="5">The sequence shown here is derived from an EMBL/GenBank/DDBJ whole genome shotgun (WGS) entry which is preliminary data.</text>
</comment>
<dbReference type="InterPro" id="IPR020449">
    <property type="entry name" value="Tscrpt_reg_AraC-type_HTH"/>
</dbReference>
<dbReference type="SUPFAM" id="SSF51215">
    <property type="entry name" value="Regulatory protein AraC"/>
    <property type="match status" value="1"/>
</dbReference>
<dbReference type="AlphaFoldDB" id="A0A9D2G795"/>
<dbReference type="Pfam" id="PF02311">
    <property type="entry name" value="AraC_binding"/>
    <property type="match status" value="1"/>
</dbReference>
<reference evidence="5" key="2">
    <citation type="submission" date="2021-04" db="EMBL/GenBank/DDBJ databases">
        <authorList>
            <person name="Gilroy R."/>
        </authorList>
    </citation>
    <scope>NUCLEOTIDE SEQUENCE</scope>
    <source>
        <strain evidence="5">CHK196-3914</strain>
    </source>
</reference>
<feature type="domain" description="HTH araC/xylS-type" evidence="4">
    <location>
        <begin position="181"/>
        <end position="279"/>
    </location>
</feature>
<gene>
    <name evidence="5" type="ORF">H9723_00035</name>
</gene>
<dbReference type="EMBL" id="DXAY01000001">
    <property type="protein sequence ID" value="HIZ73620.1"/>
    <property type="molecule type" value="Genomic_DNA"/>
</dbReference>
<protein>
    <submittedName>
        <fullName evidence="5">AraC family transcriptional regulator</fullName>
    </submittedName>
</protein>
<dbReference type="InterPro" id="IPR003313">
    <property type="entry name" value="AraC-bd"/>
</dbReference>
<accession>A0A9D2G795</accession>
<evidence type="ECO:0000256" key="2">
    <source>
        <dbReference type="ARBA" id="ARBA00023125"/>
    </source>
</evidence>
<dbReference type="GO" id="GO:0003700">
    <property type="term" value="F:DNA-binding transcription factor activity"/>
    <property type="evidence" value="ECO:0007669"/>
    <property type="project" value="InterPro"/>
</dbReference>
<evidence type="ECO:0000256" key="3">
    <source>
        <dbReference type="ARBA" id="ARBA00023163"/>
    </source>
</evidence>
<dbReference type="SUPFAM" id="SSF46689">
    <property type="entry name" value="Homeodomain-like"/>
    <property type="match status" value="2"/>
</dbReference>
<dbReference type="Proteomes" id="UP000824116">
    <property type="component" value="Unassembled WGS sequence"/>
</dbReference>
<evidence type="ECO:0000259" key="4">
    <source>
        <dbReference type="PROSITE" id="PS01124"/>
    </source>
</evidence>
<sequence length="281" mass="32112">MKSCENFVSEQSNYFVHLPSAAAEKTFFYPICTGDFIYEAGYSLKREAYDSFLLMYIRSGHLTLEYEGRTEVVNAGSFVLLDCYRPHVYYSDTGWESLWFHFDGPAARAHYELITSQLGQLFTLARPWPVLDKMTSLYRTFLHGEPVREALLSKLITDILTSLLLSAPSVPAAANHTGIAEDIVSYIQEHYAEDLTIQKLASRAGLSQYHFIRIFRRETGFTPHEYIRNFRINTAKYLLKTSRLSVKDICFETGFSSVSVFCSAFRKKNGLTPTEYRISGS</sequence>
<organism evidence="5 6">
    <name type="scientific">Candidatus Mediterraneibacter stercoravium</name>
    <dbReference type="NCBI Taxonomy" id="2838685"/>
    <lineage>
        <taxon>Bacteria</taxon>
        <taxon>Bacillati</taxon>
        <taxon>Bacillota</taxon>
        <taxon>Clostridia</taxon>
        <taxon>Lachnospirales</taxon>
        <taxon>Lachnospiraceae</taxon>
        <taxon>Mediterraneibacter</taxon>
    </lineage>
</organism>
<dbReference type="InterPro" id="IPR018060">
    <property type="entry name" value="HTH_AraC"/>
</dbReference>
<dbReference type="Gene3D" id="1.10.10.60">
    <property type="entry name" value="Homeodomain-like"/>
    <property type="match status" value="2"/>
</dbReference>
<keyword evidence="2" id="KW-0238">DNA-binding</keyword>
<dbReference type="Pfam" id="PF12833">
    <property type="entry name" value="HTH_18"/>
    <property type="match status" value="1"/>
</dbReference>
<evidence type="ECO:0000313" key="5">
    <source>
        <dbReference type="EMBL" id="HIZ73620.1"/>
    </source>
</evidence>
<dbReference type="GO" id="GO:0043565">
    <property type="term" value="F:sequence-specific DNA binding"/>
    <property type="evidence" value="ECO:0007669"/>
    <property type="project" value="InterPro"/>
</dbReference>
<name>A0A9D2G795_9FIRM</name>
<dbReference type="InterPro" id="IPR018062">
    <property type="entry name" value="HTH_AraC-typ_CS"/>
</dbReference>
<keyword evidence="1" id="KW-0805">Transcription regulation</keyword>
<keyword evidence="3" id="KW-0804">Transcription</keyword>
<dbReference type="InterPro" id="IPR037923">
    <property type="entry name" value="HTH-like"/>
</dbReference>
<dbReference type="PANTHER" id="PTHR43280:SF2">
    <property type="entry name" value="HTH-TYPE TRANSCRIPTIONAL REGULATOR EXSA"/>
    <property type="match status" value="1"/>
</dbReference>
<dbReference type="PRINTS" id="PR00032">
    <property type="entry name" value="HTHARAC"/>
</dbReference>
<dbReference type="PROSITE" id="PS00041">
    <property type="entry name" value="HTH_ARAC_FAMILY_1"/>
    <property type="match status" value="1"/>
</dbReference>
<reference evidence="5" key="1">
    <citation type="journal article" date="2021" name="PeerJ">
        <title>Extensive microbial diversity within the chicken gut microbiome revealed by metagenomics and culture.</title>
        <authorList>
            <person name="Gilroy R."/>
            <person name="Ravi A."/>
            <person name="Getino M."/>
            <person name="Pursley I."/>
            <person name="Horton D.L."/>
            <person name="Alikhan N.F."/>
            <person name="Baker D."/>
            <person name="Gharbi K."/>
            <person name="Hall N."/>
            <person name="Watson M."/>
            <person name="Adriaenssens E.M."/>
            <person name="Foster-Nyarko E."/>
            <person name="Jarju S."/>
            <person name="Secka A."/>
            <person name="Antonio M."/>
            <person name="Oren A."/>
            <person name="Chaudhuri R.R."/>
            <person name="La Ragione R."/>
            <person name="Hildebrand F."/>
            <person name="Pallen M.J."/>
        </authorList>
    </citation>
    <scope>NUCLEOTIDE SEQUENCE</scope>
    <source>
        <strain evidence="5">CHK196-3914</strain>
    </source>
</reference>
<dbReference type="InterPro" id="IPR009057">
    <property type="entry name" value="Homeodomain-like_sf"/>
</dbReference>
<evidence type="ECO:0000256" key="1">
    <source>
        <dbReference type="ARBA" id="ARBA00023015"/>
    </source>
</evidence>
<proteinExistence type="predicted"/>